<evidence type="ECO:0000259" key="2">
    <source>
        <dbReference type="PROSITE" id="PS51831"/>
    </source>
</evidence>
<dbReference type="EnsemblMetazoa" id="XM_014386828.2">
    <property type="protein sequence ID" value="XP_014242314.1"/>
    <property type="gene ID" value="LOC106662623"/>
</dbReference>
<protein>
    <recommendedName>
        <fullName evidence="2">HD domain-containing protein</fullName>
    </recommendedName>
</protein>
<accession>A0A8I6RAU9</accession>
<reference evidence="3" key="1">
    <citation type="submission" date="2022-01" db="UniProtKB">
        <authorList>
            <consortium name="EnsemblMetazoa"/>
        </authorList>
    </citation>
    <scope>IDENTIFICATION</scope>
</reference>
<dbReference type="PANTHER" id="PTHR11373">
    <property type="entry name" value="DEOXYNUCLEOSIDE TRIPHOSPHATE TRIPHOSPHOHYDROLASE"/>
    <property type="match status" value="1"/>
</dbReference>
<evidence type="ECO:0000313" key="4">
    <source>
        <dbReference type="Proteomes" id="UP000494040"/>
    </source>
</evidence>
<sequence>MSVFRPNKNTSGLWLSDIACCRMAGAQYTGIRDAVIGQVEIHEVCKAIVDTEEFQRLRFIAQCGFGKFVFPTANHTRFEHSLGVCHMAKLILDCLEKNLDDDVVVITKEDKLCVQIAALCHDLGHGPFSHFWEHFLKEKFDKTFIHEEMSEKLLDRIYENHEKVRNVFKKHNLGREELEIAKRMIRGVLPEDKTKNYLYEIVSNKISGVDVDKLEYLQRDSHQFGMNCFVAIDYLLSTAKIIKLPDGTTTIAYREKTTYNLLGMFLNRAEMHHRCYQHPVTLAIELMFSGALKQAADNDFGIDYKENGQVKRRKIDECHNHLNEYIKLTDDIFMNIYNSLSDSLHEARHILKRILHRNIYVLVLKENITKEMNFTDMNYNKLKTIVENSLLKELNNKYNGQYEFHCKIVVINMGGTSDNPLKNIHFYNKHNEITHQDNYLDARFYSKDSNFVSKVCFIFCDFGGTQKPSDDTIQAIKKQCREEFDKTFQRKSHVNSFISSTK</sequence>
<dbReference type="CTD" id="43927"/>
<name>A0A8I6RAU9_CIMLE</name>
<dbReference type="GO" id="GO:0006203">
    <property type="term" value="P:dGTP catabolic process"/>
    <property type="evidence" value="ECO:0007669"/>
    <property type="project" value="TreeGrafter"/>
</dbReference>
<evidence type="ECO:0000256" key="1">
    <source>
        <dbReference type="ARBA" id="ARBA00005776"/>
    </source>
</evidence>
<dbReference type="InterPro" id="IPR006674">
    <property type="entry name" value="HD_domain"/>
</dbReference>
<dbReference type="GO" id="GO:0005634">
    <property type="term" value="C:nucleus"/>
    <property type="evidence" value="ECO:0007669"/>
    <property type="project" value="TreeGrafter"/>
</dbReference>
<comment type="similarity">
    <text evidence="1">Belongs to the SAMHD1 family.</text>
</comment>
<dbReference type="RefSeq" id="XP_014242314.1">
    <property type="nucleotide sequence ID" value="XM_014386828.2"/>
</dbReference>
<dbReference type="InterPro" id="IPR003607">
    <property type="entry name" value="HD/PDEase_dom"/>
</dbReference>
<dbReference type="PROSITE" id="PS51831">
    <property type="entry name" value="HD"/>
    <property type="match status" value="1"/>
</dbReference>
<feature type="domain" description="HD" evidence="2">
    <location>
        <begin position="77"/>
        <end position="217"/>
    </location>
</feature>
<keyword evidence="4" id="KW-1185">Reference proteome</keyword>
<dbReference type="Proteomes" id="UP000494040">
    <property type="component" value="Unassembled WGS sequence"/>
</dbReference>
<organism evidence="3 4">
    <name type="scientific">Cimex lectularius</name>
    <name type="common">Bed bug</name>
    <name type="synonym">Acanthia lectularia</name>
    <dbReference type="NCBI Taxonomy" id="79782"/>
    <lineage>
        <taxon>Eukaryota</taxon>
        <taxon>Metazoa</taxon>
        <taxon>Ecdysozoa</taxon>
        <taxon>Arthropoda</taxon>
        <taxon>Hexapoda</taxon>
        <taxon>Insecta</taxon>
        <taxon>Pterygota</taxon>
        <taxon>Neoptera</taxon>
        <taxon>Paraneoptera</taxon>
        <taxon>Hemiptera</taxon>
        <taxon>Heteroptera</taxon>
        <taxon>Panheteroptera</taxon>
        <taxon>Cimicomorpha</taxon>
        <taxon>Cimicidae</taxon>
        <taxon>Cimex</taxon>
    </lineage>
</organism>
<proteinExistence type="inferred from homology"/>
<dbReference type="InterPro" id="IPR050135">
    <property type="entry name" value="dGTPase-like"/>
</dbReference>
<dbReference type="SUPFAM" id="SSF109604">
    <property type="entry name" value="HD-domain/PDEase-like"/>
    <property type="match status" value="1"/>
</dbReference>
<dbReference type="PANTHER" id="PTHR11373:SF4">
    <property type="entry name" value="DEOXYNUCLEOSIDE TRIPHOSPHATE TRIPHOSPHOHYDROLASE SAMHD1"/>
    <property type="match status" value="1"/>
</dbReference>
<dbReference type="CDD" id="cd00077">
    <property type="entry name" value="HDc"/>
    <property type="match status" value="1"/>
</dbReference>
<dbReference type="GeneID" id="106662623"/>
<dbReference type="Gene3D" id="1.10.3210.10">
    <property type="entry name" value="Hypothetical protein af1432"/>
    <property type="match status" value="1"/>
</dbReference>
<dbReference type="Gene3D" id="3.30.70.2760">
    <property type="match status" value="1"/>
</dbReference>
<dbReference type="OMA" id="HEDMSER"/>
<dbReference type="GO" id="GO:0008832">
    <property type="term" value="F:dGTPase activity"/>
    <property type="evidence" value="ECO:0007669"/>
    <property type="project" value="TreeGrafter"/>
</dbReference>
<evidence type="ECO:0000313" key="3">
    <source>
        <dbReference type="EnsemblMetazoa" id="XP_014242314.1"/>
    </source>
</evidence>
<dbReference type="Pfam" id="PF01966">
    <property type="entry name" value="HD"/>
    <property type="match status" value="1"/>
</dbReference>
<dbReference type="OrthoDB" id="9991235at2759"/>
<dbReference type="AlphaFoldDB" id="A0A8I6RAU9"/>
<dbReference type="SMART" id="SM00471">
    <property type="entry name" value="HDc"/>
    <property type="match status" value="1"/>
</dbReference>
<dbReference type="KEGG" id="clec:106662623"/>